<dbReference type="EMBL" id="KK198758">
    <property type="protein sequence ID" value="KCW66303.1"/>
    <property type="molecule type" value="Genomic_DNA"/>
</dbReference>
<proteinExistence type="predicted"/>
<reference evidence="1" key="1">
    <citation type="submission" date="2013-07" db="EMBL/GenBank/DDBJ databases">
        <title>The genome of Eucalyptus grandis.</title>
        <authorList>
            <person name="Schmutz J."/>
            <person name="Hayes R."/>
            <person name="Myburg A."/>
            <person name="Tuskan G."/>
            <person name="Grattapaglia D."/>
            <person name="Rokhsar D.S."/>
        </authorList>
    </citation>
    <scope>NUCLEOTIDE SEQUENCE</scope>
    <source>
        <tissue evidence="1">Leaf extractions</tissue>
    </source>
</reference>
<protein>
    <submittedName>
        <fullName evidence="1">Uncharacterized protein</fullName>
    </submittedName>
</protein>
<dbReference type="AlphaFoldDB" id="A0A059BJM0"/>
<evidence type="ECO:0000313" key="1">
    <source>
        <dbReference type="EMBL" id="KCW66303.1"/>
    </source>
</evidence>
<name>A0A059BJM0_EUCGR</name>
<dbReference type="Gramene" id="KCW66303">
    <property type="protein sequence ID" value="KCW66303"/>
    <property type="gene ID" value="EUGRSUZ_F00128"/>
</dbReference>
<gene>
    <name evidence="1" type="ORF">EUGRSUZ_F00128</name>
</gene>
<organism evidence="1">
    <name type="scientific">Eucalyptus grandis</name>
    <name type="common">Flooded gum</name>
    <dbReference type="NCBI Taxonomy" id="71139"/>
    <lineage>
        <taxon>Eukaryota</taxon>
        <taxon>Viridiplantae</taxon>
        <taxon>Streptophyta</taxon>
        <taxon>Embryophyta</taxon>
        <taxon>Tracheophyta</taxon>
        <taxon>Spermatophyta</taxon>
        <taxon>Magnoliopsida</taxon>
        <taxon>eudicotyledons</taxon>
        <taxon>Gunneridae</taxon>
        <taxon>Pentapetalae</taxon>
        <taxon>rosids</taxon>
        <taxon>malvids</taxon>
        <taxon>Myrtales</taxon>
        <taxon>Myrtaceae</taxon>
        <taxon>Myrtoideae</taxon>
        <taxon>Eucalypteae</taxon>
        <taxon>Eucalyptus</taxon>
    </lineage>
</organism>
<dbReference type="InParanoid" id="A0A059BJM0"/>
<accession>A0A059BJM0</accession>
<sequence>MFSVIFHIHNCFPRAALIIKREHITTEIKAERSKWKQDMLQRLAVEASSSCPVEATGGVQSLLELVASSMTSPPGIREIASIASPPCRTKLTNRRVSSSKES</sequence>